<gene>
    <name evidence="5" type="ORF">C6V83_16735</name>
</gene>
<protein>
    <recommendedName>
        <fullName evidence="4">FtsK domain-containing protein</fullName>
    </recommendedName>
</protein>
<dbReference type="KEGG" id="git:C6V83_16735"/>
<dbReference type="InterPro" id="IPR050206">
    <property type="entry name" value="FtsK/SpoIIIE/SftA"/>
</dbReference>
<organism evidence="5 6">
    <name type="scientific">Gordonia iterans</name>
    <dbReference type="NCBI Taxonomy" id="1004901"/>
    <lineage>
        <taxon>Bacteria</taxon>
        <taxon>Bacillati</taxon>
        <taxon>Actinomycetota</taxon>
        <taxon>Actinomycetes</taxon>
        <taxon>Mycobacteriales</taxon>
        <taxon>Gordoniaceae</taxon>
        <taxon>Gordonia</taxon>
    </lineage>
</organism>
<evidence type="ECO:0000256" key="3">
    <source>
        <dbReference type="PROSITE-ProRule" id="PRU00289"/>
    </source>
</evidence>
<dbReference type="EMBL" id="CP027433">
    <property type="protein sequence ID" value="AVM01659.1"/>
    <property type="molecule type" value="Genomic_DNA"/>
</dbReference>
<dbReference type="GO" id="GO:0005524">
    <property type="term" value="F:ATP binding"/>
    <property type="evidence" value="ECO:0007669"/>
    <property type="project" value="UniProtKB-UniRule"/>
</dbReference>
<dbReference type="Gene3D" id="3.40.50.300">
    <property type="entry name" value="P-loop containing nucleotide triphosphate hydrolases"/>
    <property type="match status" value="1"/>
</dbReference>
<dbReference type="SUPFAM" id="SSF52540">
    <property type="entry name" value="P-loop containing nucleoside triphosphate hydrolases"/>
    <property type="match status" value="1"/>
</dbReference>
<dbReference type="OrthoDB" id="3217500at2"/>
<dbReference type="InterPro" id="IPR002543">
    <property type="entry name" value="FtsK_dom"/>
</dbReference>
<name>A0A2S0KJ00_9ACTN</name>
<evidence type="ECO:0000256" key="1">
    <source>
        <dbReference type="ARBA" id="ARBA00022741"/>
    </source>
</evidence>
<evidence type="ECO:0000259" key="4">
    <source>
        <dbReference type="PROSITE" id="PS50901"/>
    </source>
</evidence>
<dbReference type="PANTHER" id="PTHR22683:SF41">
    <property type="entry name" value="DNA TRANSLOCASE FTSK"/>
    <property type="match status" value="1"/>
</dbReference>
<dbReference type="PROSITE" id="PS50901">
    <property type="entry name" value="FTSK"/>
    <property type="match status" value="1"/>
</dbReference>
<feature type="binding site" evidence="3">
    <location>
        <begin position="385"/>
        <end position="392"/>
    </location>
    <ligand>
        <name>ATP</name>
        <dbReference type="ChEBI" id="CHEBI:30616"/>
    </ligand>
</feature>
<dbReference type="InterPro" id="IPR027417">
    <property type="entry name" value="P-loop_NTPase"/>
</dbReference>
<evidence type="ECO:0000256" key="2">
    <source>
        <dbReference type="ARBA" id="ARBA00022840"/>
    </source>
</evidence>
<proteinExistence type="predicted"/>
<dbReference type="Proteomes" id="UP000239814">
    <property type="component" value="Chromosome"/>
</dbReference>
<keyword evidence="2 3" id="KW-0067">ATP-binding</keyword>
<dbReference type="GO" id="GO:0003677">
    <property type="term" value="F:DNA binding"/>
    <property type="evidence" value="ECO:0007669"/>
    <property type="project" value="InterPro"/>
</dbReference>
<feature type="domain" description="FtsK" evidence="4">
    <location>
        <begin position="364"/>
        <end position="569"/>
    </location>
</feature>
<dbReference type="PANTHER" id="PTHR22683">
    <property type="entry name" value="SPORULATION PROTEIN RELATED"/>
    <property type="match status" value="1"/>
</dbReference>
<reference evidence="5 6" key="1">
    <citation type="submission" date="2018-03" db="EMBL/GenBank/DDBJ databases">
        <title>Characteristics and genome of n-alkane degrading marine bacteria Gordonia iterans isolated from crude oil contaminated in Tae-an, South Korea.</title>
        <authorList>
            <person name="Lee S.-S."/>
            <person name="Kim H."/>
        </authorList>
    </citation>
    <scope>NUCLEOTIDE SEQUENCE [LARGE SCALE GENOMIC DNA]</scope>
    <source>
        <strain evidence="5 6">Co17</strain>
    </source>
</reference>
<evidence type="ECO:0000313" key="6">
    <source>
        <dbReference type="Proteomes" id="UP000239814"/>
    </source>
</evidence>
<sequence length="878" mass="94801">MHAQLAALVTEAEQRQRVVAELRASIGALREQWRDRSGRRRAQVVEDEDKNLLRNRKGIEARAIEVSDTARAIALRAVELQAPGFLALDPASPEWLVPELPAQRLGCAVRIGSFDSEGVPALVPLLNVSGWSVDTPLAEFGPFAQLVAMRLLYALGPAGVNLTVYDPSLKVEMGSLAEIKRVAPSSIRPTVWNSEDLEPVLDDLVDHVRSVVDELAAEGFDNYLDGFIGTGRLAKPLQILVLTSTEDLSEKASKRLAQLVSVGRGRGVAVISRTTGPMLDSGMVEIKLNGRRSTTSAVPGVGFSQDPVPEAERLLRLAEHLAKVPKASTAPIVHFPQINDPLLEEGWIDPGDEGIEATIGLVGRHPLTVRLRSANPPMPNALIGGAVGQGKSNLLLVLIHSLASKYAPTDLEMVLLDFKDGVEFARLGPDARGRNGLPHLRAMGLEFDVDFGLAALEWVTDQLRARGDAFRETGATSLTEFREKGNSLPRILVVVDEFQRLFEGDDDTVDRAARLLESIARTGRSYGVHLVLSSQTITGIRGLAARSDAIFSQFHNRISLKNTPSESAAILSTGNRAAADLRERGEVVTNDSLGEVGANVKGVAAYADEKYLQRIRQQMWSQGDTGRPCRVFRARSLAELPPRYVAAPGEMVLGSPISVTESVRTITLRRAVSQAVAAVGPDAGLASLVIAAAVRSLPNLRKVVLFDGAGIDPVGYPVMTALLDQLRAGGTTIETVSRAEAPSRLGQLADEVQSDDESVPDLVLFFGMDSMVNLEEPDPATFIQPTDKLQLFLELAGQRQVTVLGWWQSVAKLRKHVGFEYRGIRANVLCGASRGDVQDICGAMVKPPISDQRVLFMDRGAGSRVELLVPFAAPGGRR</sequence>
<accession>A0A2S0KJ00</accession>
<keyword evidence="6" id="KW-1185">Reference proteome</keyword>
<dbReference type="RefSeq" id="WP_105943363.1">
    <property type="nucleotide sequence ID" value="NZ_CP027433.1"/>
</dbReference>
<keyword evidence="1 3" id="KW-0547">Nucleotide-binding</keyword>
<evidence type="ECO:0000313" key="5">
    <source>
        <dbReference type="EMBL" id="AVM01659.1"/>
    </source>
</evidence>
<dbReference type="CDD" id="cd01127">
    <property type="entry name" value="TrwB_TraG_TraD_VirD4"/>
    <property type="match status" value="1"/>
</dbReference>
<dbReference type="Pfam" id="PF01580">
    <property type="entry name" value="FtsK_SpoIIIE"/>
    <property type="match status" value="1"/>
</dbReference>
<dbReference type="AlphaFoldDB" id="A0A2S0KJ00"/>